<dbReference type="Proteomes" id="UP000192223">
    <property type="component" value="Unplaced"/>
</dbReference>
<evidence type="ECO:0000313" key="3">
    <source>
        <dbReference type="Proteomes" id="UP000192223"/>
    </source>
</evidence>
<dbReference type="GeneID" id="108739175"/>
<reference evidence="4" key="1">
    <citation type="submission" date="2025-08" db="UniProtKB">
        <authorList>
            <consortium name="RefSeq"/>
        </authorList>
    </citation>
    <scope>IDENTIFICATION</scope>
    <source>
        <tissue evidence="4">Entire body</tissue>
    </source>
</reference>
<dbReference type="Gene3D" id="3.30.60.30">
    <property type="match status" value="1"/>
</dbReference>
<dbReference type="Pfam" id="PF07648">
    <property type="entry name" value="Kazal_2"/>
    <property type="match status" value="1"/>
</dbReference>
<dbReference type="RefSeq" id="XP_018328446.1">
    <property type="nucleotide sequence ID" value="XM_018472944.1"/>
</dbReference>
<evidence type="ECO:0000313" key="4">
    <source>
        <dbReference type="RefSeq" id="XP_018328446.1"/>
    </source>
</evidence>
<keyword evidence="1" id="KW-0732">Signal</keyword>
<organism evidence="3 4">
    <name type="scientific">Agrilus planipennis</name>
    <name type="common">Emerald ash borer</name>
    <name type="synonym">Agrilus marcopoli</name>
    <dbReference type="NCBI Taxonomy" id="224129"/>
    <lineage>
        <taxon>Eukaryota</taxon>
        <taxon>Metazoa</taxon>
        <taxon>Ecdysozoa</taxon>
        <taxon>Arthropoda</taxon>
        <taxon>Hexapoda</taxon>
        <taxon>Insecta</taxon>
        <taxon>Pterygota</taxon>
        <taxon>Neoptera</taxon>
        <taxon>Endopterygota</taxon>
        <taxon>Coleoptera</taxon>
        <taxon>Polyphaga</taxon>
        <taxon>Elateriformia</taxon>
        <taxon>Buprestoidea</taxon>
        <taxon>Buprestidae</taxon>
        <taxon>Agrilinae</taxon>
        <taxon>Agrilus</taxon>
    </lineage>
</organism>
<protein>
    <submittedName>
        <fullName evidence="4">Vasotab-like isoform X3</fullName>
    </submittedName>
</protein>
<sequence>MKIFSALFFGAVFVTQTWSYSEIGTFTMGQGCLLCTEEYEPICGANGEGIRKTFGNDCELVEWNCLVEDDYKHISHGICSESLESGLLNGTCTIVCPDNRQPNCGCAKAK</sequence>
<dbReference type="InterPro" id="IPR002350">
    <property type="entry name" value="Kazal_dom"/>
</dbReference>
<dbReference type="OrthoDB" id="328123at2759"/>
<feature type="signal peptide" evidence="1">
    <location>
        <begin position="1"/>
        <end position="19"/>
    </location>
</feature>
<accession>A0A1W4WX36</accession>
<dbReference type="PROSITE" id="PS51465">
    <property type="entry name" value="KAZAL_2"/>
    <property type="match status" value="1"/>
</dbReference>
<gene>
    <name evidence="4" type="primary">LOC108739175</name>
</gene>
<proteinExistence type="predicted"/>
<feature type="chain" id="PRO_5010706185" evidence="1">
    <location>
        <begin position="20"/>
        <end position="110"/>
    </location>
</feature>
<name>A0A1W4WX36_AGRPL</name>
<evidence type="ECO:0000259" key="2">
    <source>
        <dbReference type="PROSITE" id="PS51465"/>
    </source>
</evidence>
<dbReference type="AlphaFoldDB" id="A0A1W4WX36"/>
<evidence type="ECO:0000256" key="1">
    <source>
        <dbReference type="SAM" id="SignalP"/>
    </source>
</evidence>
<dbReference type="SUPFAM" id="SSF100895">
    <property type="entry name" value="Kazal-type serine protease inhibitors"/>
    <property type="match status" value="1"/>
</dbReference>
<keyword evidence="3" id="KW-1185">Reference proteome</keyword>
<feature type="domain" description="Kazal-like" evidence="2">
    <location>
        <begin position="26"/>
        <end position="81"/>
    </location>
</feature>
<dbReference type="InterPro" id="IPR036058">
    <property type="entry name" value="Kazal_dom_sf"/>
</dbReference>